<evidence type="ECO:0000256" key="1">
    <source>
        <dbReference type="SAM" id="SignalP"/>
    </source>
</evidence>
<dbReference type="AlphaFoldDB" id="A0A9Q1G0D5"/>
<feature type="signal peptide" evidence="1">
    <location>
        <begin position="1"/>
        <end position="22"/>
    </location>
</feature>
<keyword evidence="3" id="KW-1185">Reference proteome</keyword>
<comment type="caution">
    <text evidence="2">The sequence shown here is derived from an EMBL/GenBank/DDBJ whole genome shotgun (WGS) entry which is preliminary data.</text>
</comment>
<evidence type="ECO:0000313" key="2">
    <source>
        <dbReference type="EMBL" id="KAJ8370585.1"/>
    </source>
</evidence>
<reference evidence="2" key="1">
    <citation type="journal article" date="2023" name="Science">
        <title>Genome structures resolve the early diversification of teleost fishes.</title>
        <authorList>
            <person name="Parey E."/>
            <person name="Louis A."/>
            <person name="Montfort J."/>
            <person name="Bouchez O."/>
            <person name="Roques C."/>
            <person name="Iampietro C."/>
            <person name="Lluch J."/>
            <person name="Castinel A."/>
            <person name="Donnadieu C."/>
            <person name="Desvignes T."/>
            <person name="Floi Bucao C."/>
            <person name="Jouanno E."/>
            <person name="Wen M."/>
            <person name="Mejri S."/>
            <person name="Dirks R."/>
            <person name="Jansen H."/>
            <person name="Henkel C."/>
            <person name="Chen W.J."/>
            <person name="Zahm M."/>
            <person name="Cabau C."/>
            <person name="Klopp C."/>
            <person name="Thompson A.W."/>
            <person name="Robinson-Rechavi M."/>
            <person name="Braasch I."/>
            <person name="Lecointre G."/>
            <person name="Bobe J."/>
            <person name="Postlethwait J.H."/>
            <person name="Berthelot C."/>
            <person name="Roest Crollius H."/>
            <person name="Guiguen Y."/>
        </authorList>
    </citation>
    <scope>NUCLEOTIDE SEQUENCE</scope>
    <source>
        <strain evidence="2">WJC10195</strain>
    </source>
</reference>
<evidence type="ECO:0008006" key="4">
    <source>
        <dbReference type="Google" id="ProtNLM"/>
    </source>
</evidence>
<accession>A0A9Q1G0D5</accession>
<protein>
    <recommendedName>
        <fullName evidence="4">Secreted protein</fullName>
    </recommendedName>
</protein>
<sequence length="83" mass="9532">MCVSRYVLCVFVVVFLVSITSSRRKCNYSEILSSYKELIFMELLNLNLTGPSLSKQKDRCPSGKVQHILEVNIWHDTAVQVPR</sequence>
<name>A0A9Q1G0D5_SYNKA</name>
<keyword evidence="1" id="KW-0732">Signal</keyword>
<feature type="chain" id="PRO_5040200422" description="Secreted protein" evidence="1">
    <location>
        <begin position="23"/>
        <end position="83"/>
    </location>
</feature>
<gene>
    <name evidence="2" type="ORF">SKAU_G00106130</name>
</gene>
<dbReference type="OrthoDB" id="8923849at2759"/>
<proteinExistence type="predicted"/>
<dbReference type="EMBL" id="JAINUF010000003">
    <property type="protein sequence ID" value="KAJ8370585.1"/>
    <property type="molecule type" value="Genomic_DNA"/>
</dbReference>
<organism evidence="2 3">
    <name type="scientific">Synaphobranchus kaupii</name>
    <name type="common">Kaup's arrowtooth eel</name>
    <dbReference type="NCBI Taxonomy" id="118154"/>
    <lineage>
        <taxon>Eukaryota</taxon>
        <taxon>Metazoa</taxon>
        <taxon>Chordata</taxon>
        <taxon>Craniata</taxon>
        <taxon>Vertebrata</taxon>
        <taxon>Euteleostomi</taxon>
        <taxon>Actinopterygii</taxon>
        <taxon>Neopterygii</taxon>
        <taxon>Teleostei</taxon>
        <taxon>Anguilliformes</taxon>
        <taxon>Synaphobranchidae</taxon>
        <taxon>Synaphobranchus</taxon>
    </lineage>
</organism>
<evidence type="ECO:0000313" key="3">
    <source>
        <dbReference type="Proteomes" id="UP001152622"/>
    </source>
</evidence>
<dbReference type="Proteomes" id="UP001152622">
    <property type="component" value="Chromosome 3"/>
</dbReference>